<dbReference type="EMBL" id="CP039287">
    <property type="protein sequence ID" value="QCC01183.1"/>
    <property type="molecule type" value="Genomic_DNA"/>
</dbReference>
<gene>
    <name evidence="1" type="ordered locus">H16_A2284</name>
    <name evidence="2" type="ORF">E6A55_11715</name>
</gene>
<evidence type="ECO:0000313" key="2">
    <source>
        <dbReference type="EMBL" id="QCC01183.1"/>
    </source>
</evidence>
<evidence type="ECO:0000313" key="4">
    <source>
        <dbReference type="Proteomes" id="UP000296079"/>
    </source>
</evidence>
<dbReference type="EMBL" id="AM260479">
    <property type="protein sequence ID" value="CAJ93381.1"/>
    <property type="molecule type" value="Genomic_DNA"/>
</dbReference>
<keyword evidence="3" id="KW-1185">Reference proteome</keyword>
<protein>
    <submittedName>
        <fullName evidence="1">Uncharacterized protein</fullName>
    </submittedName>
</protein>
<dbReference type="Proteomes" id="UP000296079">
    <property type="component" value="Chromosome 1"/>
</dbReference>
<dbReference type="PATRIC" id="fig|381666.6.peg.2688"/>
<accession>Q0K9E0</accession>
<dbReference type="RefSeq" id="WP_011615590.1">
    <property type="nucleotide sequence ID" value="NC_008313.1"/>
</dbReference>
<reference evidence="1 3" key="1">
    <citation type="journal article" date="2006" name="Nat. Biotechnol.">
        <title>Genome sequence of the bioplastic-producing 'Knallgas' bacterium Ralstonia eutropha H16.</title>
        <authorList>
            <person name="Pohlmann A."/>
            <person name="Fricke W.F."/>
            <person name="Reinecke F."/>
            <person name="Kusian B."/>
            <person name="Liesegang H."/>
            <person name="Cramm R."/>
            <person name="Eitinger T."/>
            <person name="Ewering C."/>
            <person name="Potter M."/>
            <person name="Schwartz E."/>
            <person name="Strittmatter A."/>
            <person name="Voss I."/>
            <person name="Gottschalk G."/>
            <person name="Steinbuechel A."/>
            <person name="Friedrich B."/>
            <person name="Bowien B."/>
        </authorList>
    </citation>
    <scope>NUCLEOTIDE SEQUENCE [LARGE SCALE GENOMIC DNA]</scope>
    <source>
        <strain evidence="3">ATCC 17699 / DSM 428 / KCTC 22496 / NCIMB 10442 / H16 / Stanier 337</strain>
        <strain evidence="1">H16</strain>
    </source>
</reference>
<evidence type="ECO:0000313" key="1">
    <source>
        <dbReference type="EMBL" id="CAJ93381.1"/>
    </source>
</evidence>
<sequence>MQAIFARGYTQRPVIVVAREYAVDGIQVDVGDLVTVRVLDQDVEFGIRLSGPGDGVDSWRGTIFHIARGEEALTYAEGLELDDIVDVSRAEMAEIIKHNDDSRSVSARSIPDGGVV</sequence>
<dbReference type="HOGENOM" id="CLU_2272691_0_0_4"/>
<organism evidence="1 3">
    <name type="scientific">Cupriavidus necator (strain ATCC 17699 / DSM 428 / KCTC 22496 / NCIMB 10442 / H16 / Stanier 337)</name>
    <name type="common">Ralstonia eutropha</name>
    <dbReference type="NCBI Taxonomy" id="381666"/>
    <lineage>
        <taxon>Bacteria</taxon>
        <taxon>Pseudomonadati</taxon>
        <taxon>Pseudomonadota</taxon>
        <taxon>Betaproteobacteria</taxon>
        <taxon>Burkholderiales</taxon>
        <taxon>Burkholderiaceae</taxon>
        <taxon>Cupriavidus</taxon>
    </lineage>
</organism>
<dbReference type="Proteomes" id="UP000008210">
    <property type="component" value="Chromosome 1"/>
</dbReference>
<name>Q0K9E0_CUPNH</name>
<dbReference type="AlphaFoldDB" id="Q0K9E0"/>
<evidence type="ECO:0000313" key="3">
    <source>
        <dbReference type="Proteomes" id="UP000008210"/>
    </source>
</evidence>
<proteinExistence type="predicted"/>
<dbReference type="KEGG" id="reh:H16_A2284"/>
<reference evidence="2 4" key="2">
    <citation type="submission" date="2019-04" db="EMBL/GenBank/DDBJ databases">
        <title>Long-read de novo sequencing of Cupriavidus necator H16.</title>
        <authorList>
            <person name="Little G.T."/>
            <person name="Ehsaan M."/>
            <person name="Arenas-Lopez C."/>
            <person name="Jawed K."/>
            <person name="Winzer K."/>
            <person name="Kovacs K."/>
            <person name="Malys N."/>
            <person name="Minton N.P."/>
        </authorList>
    </citation>
    <scope>NUCLEOTIDE SEQUENCE [LARGE SCALE GENOMIC DNA]</scope>
    <source>
        <strain evidence="2 4">H16</strain>
    </source>
</reference>